<dbReference type="PANTHER" id="PTHR43135">
    <property type="entry name" value="ALPHA-D-RIBOSE 1-METHYLPHOSPHONATE 5-TRIPHOSPHATE DIPHOSPHATASE"/>
    <property type="match status" value="1"/>
</dbReference>
<dbReference type="EMBL" id="DXDC01000394">
    <property type="protein sequence ID" value="HIY67192.1"/>
    <property type="molecule type" value="Genomic_DNA"/>
</dbReference>
<dbReference type="Pfam" id="PF01979">
    <property type="entry name" value="Amidohydro_1"/>
    <property type="match status" value="1"/>
</dbReference>
<name>A0A9D1YWS1_9MICO</name>
<proteinExistence type="predicted"/>
<dbReference type="Proteomes" id="UP000824005">
    <property type="component" value="Unassembled WGS sequence"/>
</dbReference>
<dbReference type="SUPFAM" id="SSF51338">
    <property type="entry name" value="Composite domain of metallo-dependent hydrolases"/>
    <property type="match status" value="1"/>
</dbReference>
<dbReference type="InterPro" id="IPR032466">
    <property type="entry name" value="Metal_Hydrolase"/>
</dbReference>
<feature type="domain" description="Amidohydrolase-related" evidence="1">
    <location>
        <begin position="52"/>
        <end position="400"/>
    </location>
</feature>
<dbReference type="InterPro" id="IPR006680">
    <property type="entry name" value="Amidohydro-rel"/>
</dbReference>
<evidence type="ECO:0000259" key="1">
    <source>
        <dbReference type="Pfam" id="PF01979"/>
    </source>
</evidence>
<comment type="caution">
    <text evidence="2">The sequence shown here is derived from an EMBL/GenBank/DDBJ whole genome shotgun (WGS) entry which is preliminary data.</text>
</comment>
<evidence type="ECO:0000313" key="3">
    <source>
        <dbReference type="Proteomes" id="UP000824005"/>
    </source>
</evidence>
<evidence type="ECO:0000313" key="2">
    <source>
        <dbReference type="EMBL" id="HIY67192.1"/>
    </source>
</evidence>
<organism evidence="2 3">
    <name type="scientific">Candidatus Agrococcus pullicola</name>
    <dbReference type="NCBI Taxonomy" id="2838429"/>
    <lineage>
        <taxon>Bacteria</taxon>
        <taxon>Bacillati</taxon>
        <taxon>Actinomycetota</taxon>
        <taxon>Actinomycetes</taxon>
        <taxon>Micrococcales</taxon>
        <taxon>Microbacteriaceae</taxon>
        <taxon>Agrococcus</taxon>
    </lineage>
</organism>
<dbReference type="Gene3D" id="2.30.40.10">
    <property type="entry name" value="Urease, subunit C, domain 1"/>
    <property type="match status" value="1"/>
</dbReference>
<dbReference type="GO" id="GO:0016810">
    <property type="term" value="F:hydrolase activity, acting on carbon-nitrogen (but not peptide) bonds"/>
    <property type="evidence" value="ECO:0007669"/>
    <property type="project" value="InterPro"/>
</dbReference>
<reference evidence="2" key="2">
    <citation type="submission" date="2021-04" db="EMBL/GenBank/DDBJ databases">
        <authorList>
            <person name="Gilroy R."/>
        </authorList>
    </citation>
    <scope>NUCLEOTIDE SEQUENCE</scope>
    <source>
        <strain evidence="2">ChiGjej1B1-98</strain>
    </source>
</reference>
<protein>
    <submittedName>
        <fullName evidence="2">Amidohydrolase family protein</fullName>
    </submittedName>
</protein>
<dbReference type="CDD" id="cd01299">
    <property type="entry name" value="Met_dep_hydrolase_A"/>
    <property type="match status" value="1"/>
</dbReference>
<dbReference type="InterPro" id="IPR051781">
    <property type="entry name" value="Metallo-dep_Hydrolase"/>
</dbReference>
<dbReference type="InterPro" id="IPR057744">
    <property type="entry name" value="OTAase-like"/>
</dbReference>
<gene>
    <name evidence="2" type="ORF">H9830_13055</name>
</gene>
<dbReference type="Gene3D" id="3.20.20.140">
    <property type="entry name" value="Metal-dependent hydrolases"/>
    <property type="match status" value="1"/>
</dbReference>
<dbReference type="InterPro" id="IPR011059">
    <property type="entry name" value="Metal-dep_hydrolase_composite"/>
</dbReference>
<dbReference type="AlphaFoldDB" id="A0A9D1YWS1"/>
<dbReference type="PANTHER" id="PTHR43135:SF3">
    <property type="entry name" value="ALPHA-D-RIBOSE 1-METHYLPHOSPHONATE 5-TRIPHOSPHATE DIPHOSPHATASE"/>
    <property type="match status" value="1"/>
</dbReference>
<dbReference type="SUPFAM" id="SSF51556">
    <property type="entry name" value="Metallo-dependent hydrolases"/>
    <property type="match status" value="1"/>
</dbReference>
<accession>A0A9D1YWS1</accession>
<sequence>MRTLLQNGRVFDGEALMPEGTEVLLDGERIVSVGRDLRPDGACERVDITGHTLIPGLIDCHTHVVLDGLNPLKQLTDPFSLQFFVAADTLRRTLDLGITTVRDAGGADAGIKRAVEVGLIDGPDMRISVTILSQTGGHADGTTPCGIPNHLLPPHPGRPCSVVDGPEEMRKRVRELQRAGADVIKICTSGGVSSVNDDPKHAQFAADELEMCMREASAGQTPVMAHAQGKPGIIAAIKAGVRSIEHGVFADDECFALMREHDVWLVPTLTAPVALNRMIDAGVPVAETVAVKSREAGLVHAAMIERAVAAGVKIAMGTDSGVFLHGGNLEELQLMRKAGMTPEAVLRASTVTAAELLELDDRGAIREGLRADLVIVAGDAFDFAELHRRIAGVYKAGRRVR</sequence>
<reference evidence="2" key="1">
    <citation type="journal article" date="2021" name="PeerJ">
        <title>Extensive microbial diversity within the chicken gut microbiome revealed by metagenomics and culture.</title>
        <authorList>
            <person name="Gilroy R."/>
            <person name="Ravi A."/>
            <person name="Getino M."/>
            <person name="Pursley I."/>
            <person name="Horton D.L."/>
            <person name="Alikhan N.F."/>
            <person name="Baker D."/>
            <person name="Gharbi K."/>
            <person name="Hall N."/>
            <person name="Watson M."/>
            <person name="Adriaenssens E.M."/>
            <person name="Foster-Nyarko E."/>
            <person name="Jarju S."/>
            <person name="Secka A."/>
            <person name="Antonio M."/>
            <person name="Oren A."/>
            <person name="Chaudhuri R.R."/>
            <person name="La Ragione R."/>
            <person name="Hildebrand F."/>
            <person name="Pallen M.J."/>
        </authorList>
    </citation>
    <scope>NUCLEOTIDE SEQUENCE</scope>
    <source>
        <strain evidence="2">ChiGjej1B1-98</strain>
    </source>
</reference>